<dbReference type="RefSeq" id="WP_110987052.1">
    <property type="nucleotide sequence ID" value="NZ_CAWNWM010000010.1"/>
</dbReference>
<dbReference type="Proteomes" id="UP000248857">
    <property type="component" value="Unassembled WGS sequence"/>
</dbReference>
<evidence type="ECO:0008006" key="3">
    <source>
        <dbReference type="Google" id="ProtNLM"/>
    </source>
</evidence>
<dbReference type="InterPro" id="IPR019362">
    <property type="entry name" value="MMADHC"/>
</dbReference>
<dbReference type="AlphaFoldDB" id="A0A2W1JGE6"/>
<dbReference type="OrthoDB" id="428535at2"/>
<keyword evidence="2" id="KW-1185">Reference proteome</keyword>
<dbReference type="EMBL" id="PQWO01000010">
    <property type="protein sequence ID" value="PZD72486.1"/>
    <property type="molecule type" value="Genomic_DNA"/>
</dbReference>
<reference evidence="1 2" key="1">
    <citation type="journal article" date="2018" name="Sci. Rep.">
        <title>A novel species of the marine cyanobacterium Acaryochloris with a unique pigment content and lifestyle.</title>
        <authorList>
            <person name="Partensky F."/>
            <person name="Six C."/>
            <person name="Ratin M."/>
            <person name="Garczarek L."/>
            <person name="Vaulot D."/>
            <person name="Probert I."/>
            <person name="Calteau A."/>
            <person name="Gourvil P."/>
            <person name="Marie D."/>
            <person name="Grebert T."/>
            <person name="Bouchier C."/>
            <person name="Le Panse S."/>
            <person name="Gachenot M."/>
            <person name="Rodriguez F."/>
            <person name="Garrido J.L."/>
        </authorList>
    </citation>
    <scope>NUCLEOTIDE SEQUENCE [LARGE SCALE GENOMIC DNA]</scope>
    <source>
        <strain evidence="1 2">RCC1774</strain>
    </source>
</reference>
<dbReference type="GO" id="GO:0009235">
    <property type="term" value="P:cobalamin metabolic process"/>
    <property type="evidence" value="ECO:0007669"/>
    <property type="project" value="InterPro"/>
</dbReference>
<organism evidence="1 2">
    <name type="scientific">Acaryochloris thomasi RCC1774</name>
    <dbReference type="NCBI Taxonomy" id="1764569"/>
    <lineage>
        <taxon>Bacteria</taxon>
        <taxon>Bacillati</taxon>
        <taxon>Cyanobacteriota</taxon>
        <taxon>Cyanophyceae</taxon>
        <taxon>Acaryochloridales</taxon>
        <taxon>Acaryochloridaceae</taxon>
        <taxon>Acaryochloris</taxon>
        <taxon>Acaryochloris thomasi</taxon>
    </lineage>
</organism>
<accession>A0A2W1JGE6</accession>
<name>A0A2W1JGE6_9CYAN</name>
<gene>
    <name evidence="1" type="ORF">C1752_03648</name>
</gene>
<comment type="caution">
    <text evidence="1">The sequence shown here is derived from an EMBL/GenBank/DDBJ whole genome shotgun (WGS) entry which is preliminary data.</text>
</comment>
<dbReference type="PANTHER" id="PTHR13192">
    <property type="entry name" value="MY011 PROTEIN"/>
    <property type="match status" value="1"/>
</dbReference>
<sequence length="160" mass="17559">MGIEYSAHFPSPFIASHLDQLLPDWLVPVLSVLVVMQHSQVALLERNPETEGQKQKLRRQFIHFGQQISDGLLPMGYCTELFDPRTGQPLLSQPGKMTLDDVAVVQATLGYPLVETGGCWLIEHPEWGTAVFPAVLMSSAEPEVVVAIANQIASTPCPNI</sequence>
<proteinExistence type="predicted"/>
<dbReference type="Pfam" id="PF10229">
    <property type="entry name" value="MMADHC"/>
    <property type="match status" value="1"/>
</dbReference>
<protein>
    <recommendedName>
        <fullName evidence="3">Methylmalonic aciduria and homocystinuria type D protein</fullName>
    </recommendedName>
</protein>
<evidence type="ECO:0000313" key="1">
    <source>
        <dbReference type="EMBL" id="PZD72486.1"/>
    </source>
</evidence>
<dbReference type="PANTHER" id="PTHR13192:SF3">
    <property type="entry name" value="COBALAMIN TRAFFICKING PROTEIN CBLD"/>
    <property type="match status" value="1"/>
</dbReference>
<evidence type="ECO:0000313" key="2">
    <source>
        <dbReference type="Proteomes" id="UP000248857"/>
    </source>
</evidence>